<dbReference type="Pfam" id="PF04326">
    <property type="entry name" value="SLFN_AlbA_2"/>
    <property type="match status" value="1"/>
</dbReference>
<dbReference type="GO" id="GO:0005524">
    <property type="term" value="F:ATP binding"/>
    <property type="evidence" value="ECO:0007669"/>
    <property type="project" value="UniProtKB-KW"/>
</dbReference>
<dbReference type="EMBL" id="CP055153">
    <property type="protein sequence ID" value="QMU28116.1"/>
    <property type="molecule type" value="Genomic_DNA"/>
</dbReference>
<feature type="domain" description="Schlafen AlbA-2" evidence="1">
    <location>
        <begin position="30"/>
        <end position="158"/>
    </location>
</feature>
<evidence type="ECO:0000313" key="3">
    <source>
        <dbReference type="Proteomes" id="UP000514509"/>
    </source>
</evidence>
<keyword evidence="3" id="KW-1185">Reference proteome</keyword>
<reference evidence="2 3" key="1">
    <citation type="submission" date="2020-06" db="EMBL/GenBank/DDBJ databases">
        <authorList>
            <person name="Hwang Y.J."/>
        </authorList>
    </citation>
    <scope>NUCLEOTIDE SEQUENCE [LARGE SCALE GENOMIC DNA]</scope>
    <source>
        <strain evidence="2 3">KUDC8001</strain>
    </source>
</reference>
<evidence type="ECO:0000259" key="1">
    <source>
        <dbReference type="Pfam" id="PF04326"/>
    </source>
</evidence>
<dbReference type="InterPro" id="IPR038461">
    <property type="entry name" value="Schlafen_AlbA_2_dom_sf"/>
</dbReference>
<dbReference type="KEGG" id="add:HUW48_08680"/>
<keyword evidence="2" id="KW-0067">ATP-binding</keyword>
<sequence>MSFSKSLLGKELNELTIQDLKIYFQNPQQESNIVEYKSYNPNGDFEGKLKGVYKAVCALLNSEGGLVIWGAPKGKRVEGRKEEIFEGEITPLNRIIEKDNFINKLVSNITPLPNGITVNIIEGENSCICVLEVAKSQYSPHQTDNTYYMRLDGQSVPAPHHFIEALFKQIKYPNIEAYLKFDKASHDVISEVCTVNFTILIFNFSELQNEEKLTYRLMAYPGKFFSQYQKEEPFIITGHEELLHFGVPMMNSQLLIISNKELKASNYQLRLVLSFGGKKSPAKTSSYTLDLMKTDSSYPTNTTNLIIEKNENQLMAEVKRHLGTTRESTLQAVLGRAL</sequence>
<reference evidence="2 3" key="2">
    <citation type="submission" date="2020-08" db="EMBL/GenBank/DDBJ databases">
        <title>Adhaeribacter dokdonensis sp. nov., isolated from the rhizosphere of Elymus tsukushiensis, a plant native to the Dokdo Islands, Republic of Korea.</title>
        <authorList>
            <person name="Ghim S.Y."/>
        </authorList>
    </citation>
    <scope>NUCLEOTIDE SEQUENCE [LARGE SCALE GENOMIC DNA]</scope>
    <source>
        <strain evidence="2 3">KUDC8001</strain>
    </source>
</reference>
<dbReference type="Gene3D" id="3.30.950.30">
    <property type="entry name" value="Schlafen, AAA domain"/>
    <property type="match status" value="1"/>
</dbReference>
<dbReference type="Proteomes" id="UP000514509">
    <property type="component" value="Chromosome"/>
</dbReference>
<organism evidence="2 3">
    <name type="scientific">Adhaeribacter radiodurans</name>
    <dbReference type="NCBI Taxonomy" id="2745197"/>
    <lineage>
        <taxon>Bacteria</taxon>
        <taxon>Pseudomonadati</taxon>
        <taxon>Bacteroidota</taxon>
        <taxon>Cytophagia</taxon>
        <taxon>Cytophagales</taxon>
        <taxon>Hymenobacteraceae</taxon>
        <taxon>Adhaeribacter</taxon>
    </lineage>
</organism>
<dbReference type="AlphaFoldDB" id="A0A7L7L5N5"/>
<proteinExistence type="predicted"/>
<gene>
    <name evidence="2" type="ORF">HUW48_08680</name>
</gene>
<keyword evidence="2" id="KW-0547">Nucleotide-binding</keyword>
<dbReference type="RefSeq" id="WP_182415304.1">
    <property type="nucleotide sequence ID" value="NZ_CP055153.1"/>
</dbReference>
<dbReference type="InterPro" id="IPR007421">
    <property type="entry name" value="Schlafen_AlbA_2_dom"/>
</dbReference>
<evidence type="ECO:0000313" key="2">
    <source>
        <dbReference type="EMBL" id="QMU28116.1"/>
    </source>
</evidence>
<protein>
    <submittedName>
        <fullName evidence="2">ATP-binding protein</fullName>
    </submittedName>
</protein>
<name>A0A7L7L5N5_9BACT</name>
<accession>A0A7L7L5N5</accession>